<evidence type="ECO:0000313" key="7">
    <source>
        <dbReference type="EMBL" id="RHN78236.1"/>
    </source>
</evidence>
<reference evidence="8" key="3">
    <citation type="submission" date="2015-04" db="UniProtKB">
        <authorList>
            <consortium name="EnsemblPlants"/>
        </authorList>
    </citation>
    <scope>IDENTIFICATION</scope>
    <source>
        <strain evidence="8">cv. Jemalong A17</strain>
    </source>
</reference>
<dbReference type="EMBL" id="PSQE01000001">
    <property type="protein sequence ID" value="RHN78236.1"/>
    <property type="molecule type" value="Genomic_DNA"/>
</dbReference>
<dbReference type="Gene3D" id="3.30.710.10">
    <property type="entry name" value="Potassium Channel Kv1.1, Chain A"/>
    <property type="match status" value="1"/>
</dbReference>
<dbReference type="UniPathway" id="UPA00143"/>
<evidence type="ECO:0000256" key="4">
    <source>
        <dbReference type="SAM" id="Coils"/>
    </source>
</evidence>
<dbReference type="Gramene" id="rna1770">
    <property type="protein sequence ID" value="RHN78236.1"/>
    <property type="gene ID" value="gene1770"/>
</dbReference>
<dbReference type="GO" id="GO:0016567">
    <property type="term" value="P:protein ubiquitination"/>
    <property type="evidence" value="ECO:0007669"/>
    <property type="project" value="UniProtKB-UniPathway"/>
</dbReference>
<dbReference type="InterPro" id="IPR011333">
    <property type="entry name" value="SKP1/BTB/POZ_sf"/>
</dbReference>
<reference evidence="6 9" key="1">
    <citation type="journal article" date="2011" name="Nature">
        <title>The Medicago genome provides insight into the evolution of rhizobial symbioses.</title>
        <authorList>
            <person name="Young N.D."/>
            <person name="Debelle F."/>
            <person name="Oldroyd G.E."/>
            <person name="Geurts R."/>
            <person name="Cannon S.B."/>
            <person name="Udvardi M.K."/>
            <person name="Benedito V.A."/>
            <person name="Mayer K.F."/>
            <person name="Gouzy J."/>
            <person name="Schoof H."/>
            <person name="Van de Peer Y."/>
            <person name="Proost S."/>
            <person name="Cook D.R."/>
            <person name="Meyers B.C."/>
            <person name="Spannagl M."/>
            <person name="Cheung F."/>
            <person name="De Mita S."/>
            <person name="Krishnakumar V."/>
            <person name="Gundlach H."/>
            <person name="Zhou S."/>
            <person name="Mudge J."/>
            <person name="Bharti A.K."/>
            <person name="Murray J.D."/>
            <person name="Naoumkina M.A."/>
            <person name="Rosen B."/>
            <person name="Silverstein K.A."/>
            <person name="Tang H."/>
            <person name="Rombauts S."/>
            <person name="Zhao P.X."/>
            <person name="Zhou P."/>
            <person name="Barbe V."/>
            <person name="Bardou P."/>
            <person name="Bechner M."/>
            <person name="Bellec A."/>
            <person name="Berger A."/>
            <person name="Berges H."/>
            <person name="Bidwell S."/>
            <person name="Bisseling T."/>
            <person name="Choisne N."/>
            <person name="Couloux A."/>
            <person name="Denny R."/>
            <person name="Deshpande S."/>
            <person name="Dai X."/>
            <person name="Doyle J.J."/>
            <person name="Dudez A.M."/>
            <person name="Farmer A.D."/>
            <person name="Fouteau S."/>
            <person name="Franken C."/>
            <person name="Gibelin C."/>
            <person name="Gish J."/>
            <person name="Goldstein S."/>
            <person name="Gonzalez A.J."/>
            <person name="Green P.J."/>
            <person name="Hallab A."/>
            <person name="Hartog M."/>
            <person name="Hua A."/>
            <person name="Humphray S.J."/>
            <person name="Jeong D.H."/>
            <person name="Jing Y."/>
            <person name="Jocker A."/>
            <person name="Kenton S.M."/>
            <person name="Kim D.J."/>
            <person name="Klee K."/>
            <person name="Lai H."/>
            <person name="Lang C."/>
            <person name="Lin S."/>
            <person name="Macmil S.L."/>
            <person name="Magdelenat G."/>
            <person name="Matthews L."/>
            <person name="McCorrison J."/>
            <person name="Monaghan E.L."/>
            <person name="Mun J.H."/>
            <person name="Najar F.Z."/>
            <person name="Nicholson C."/>
            <person name="Noirot C."/>
            <person name="O'Bleness M."/>
            <person name="Paule C.R."/>
            <person name="Poulain J."/>
            <person name="Prion F."/>
            <person name="Qin B."/>
            <person name="Qu C."/>
            <person name="Retzel E.F."/>
            <person name="Riddle C."/>
            <person name="Sallet E."/>
            <person name="Samain S."/>
            <person name="Samson N."/>
            <person name="Sanders I."/>
            <person name="Saurat O."/>
            <person name="Scarpelli C."/>
            <person name="Schiex T."/>
            <person name="Segurens B."/>
            <person name="Severin A.J."/>
            <person name="Sherrier D.J."/>
            <person name="Shi R."/>
            <person name="Sims S."/>
            <person name="Singer S.R."/>
            <person name="Sinharoy S."/>
            <person name="Sterck L."/>
            <person name="Viollet A."/>
            <person name="Wang B.B."/>
            <person name="Wang K."/>
            <person name="Wang M."/>
            <person name="Wang X."/>
            <person name="Warfsmann J."/>
            <person name="Weissenbach J."/>
            <person name="White D.D."/>
            <person name="White J.D."/>
            <person name="Wiley G.B."/>
            <person name="Wincker P."/>
            <person name="Xing Y."/>
            <person name="Yang L."/>
            <person name="Yao Z."/>
            <person name="Ying F."/>
            <person name="Zhai J."/>
            <person name="Zhou L."/>
            <person name="Zuber A."/>
            <person name="Denarie J."/>
            <person name="Dixon R.A."/>
            <person name="May G.D."/>
            <person name="Schwartz D.C."/>
            <person name="Rogers J."/>
            <person name="Quetier F."/>
            <person name="Town C.D."/>
            <person name="Roe B.A."/>
        </authorList>
    </citation>
    <scope>NUCLEOTIDE SEQUENCE [LARGE SCALE GENOMIC DNA]</scope>
    <source>
        <strain evidence="6">A17</strain>
        <strain evidence="8 9">cv. Jemalong A17</strain>
    </source>
</reference>
<keyword evidence="2" id="KW-0833">Ubl conjugation pathway</keyword>
<dbReference type="AlphaFoldDB" id="A0A072VGU9"/>
<dbReference type="EMBL" id="CM001217">
    <property type="protein sequence ID" value="KEH40816.1"/>
    <property type="molecule type" value="Genomic_DNA"/>
</dbReference>
<dbReference type="PANTHER" id="PTHR32370">
    <property type="entry name" value="OS12G0117600 PROTEIN"/>
    <property type="match status" value="1"/>
</dbReference>
<reference evidence="7" key="4">
    <citation type="journal article" date="2018" name="Nat. Plants">
        <title>Whole-genome landscape of Medicago truncatula symbiotic genes.</title>
        <authorList>
            <person name="Pecrix Y."/>
            <person name="Gamas P."/>
            <person name="Carrere S."/>
        </authorList>
    </citation>
    <scope>NUCLEOTIDE SEQUENCE</scope>
    <source>
        <tissue evidence="7">Leaves</tissue>
    </source>
</reference>
<sequence>MSKFYDMQIHINDEEIFFIHEKLISKYCGKLKKMLNDERRIFHINDFPGGSYGFELALKFCYNNGKITINASNVLILHCCAHYLEMSEEVCSNNLLQQTQTFLDGIYDWKWNEIIVSLKCCECEKFYTYANSYGILEKIICVLLAKLVQNSDFNFITSSSSSSISSPESNFAKKLSFSTKVSSPKKIVPDCAEIQLGSIIKSSSPNKVWWFEDLSTLPPKIIEKFLKGIGAYKSDNKNLIVTRFLLYYMKKITPNCKSISEYASLGETAAHGVINVGDKNFSCRGLFCVLRILSKFGISKDCRNEMEKLIGGMFDKATLDDLLVCGHDMGLYYDVSFVVRLIKVFVGINENDVEKMKKVSGLIDKYLIEISPDQNLEISKFLEVVECLPDFARDCFDGVYRAIDIYLESHPMIAFEESSRLCRCLNYNKLTFEVCKDLAKNQRIPPRIAMLALMSQQKNVPPCDYAIDESEMSPSQIILYHQDKNDNFLEDKEDMRINLERMQWRVRELEKLCMEMKVQITKLNGYNV</sequence>
<dbReference type="OrthoDB" id="1080584at2759"/>
<dbReference type="InterPro" id="IPR043454">
    <property type="entry name" value="NPH3/RPT2-like"/>
</dbReference>
<dbReference type="Proteomes" id="UP000265566">
    <property type="component" value="Chromosome 1"/>
</dbReference>
<protein>
    <submittedName>
        <fullName evidence="6">Phototropic-responsive NPH3 family protein</fullName>
    </submittedName>
    <submittedName>
        <fullName evidence="7">Putative SKP1/BTB/POZ domain, NPH3 domain-containing protein</fullName>
    </submittedName>
</protein>
<evidence type="ECO:0000313" key="6">
    <source>
        <dbReference type="EMBL" id="KEH40816.1"/>
    </source>
</evidence>
<keyword evidence="4" id="KW-0175">Coiled coil</keyword>
<comment type="pathway">
    <text evidence="1">Protein modification; protein ubiquitination.</text>
</comment>
<dbReference type="SUPFAM" id="SSF54695">
    <property type="entry name" value="POZ domain"/>
    <property type="match status" value="1"/>
</dbReference>
<evidence type="ECO:0000259" key="5">
    <source>
        <dbReference type="PROSITE" id="PS51649"/>
    </source>
</evidence>
<dbReference type="KEGG" id="mtr:25482728"/>
<name>A0A072VGU9_MEDTR</name>
<comment type="similarity">
    <text evidence="3">Belongs to the NPH3 family.</text>
</comment>
<dbReference type="EnsemblPlants" id="KEH40816">
    <property type="protein sequence ID" value="KEH40816"/>
    <property type="gene ID" value="MTR_1g035720"/>
</dbReference>
<accession>A0A072VGU9</accession>
<feature type="domain" description="NPH3" evidence="5">
    <location>
        <begin position="208"/>
        <end position="459"/>
    </location>
</feature>
<reference evidence="6 9" key="2">
    <citation type="journal article" date="2014" name="BMC Genomics">
        <title>An improved genome release (version Mt4.0) for the model legume Medicago truncatula.</title>
        <authorList>
            <person name="Tang H."/>
            <person name="Krishnakumar V."/>
            <person name="Bidwell S."/>
            <person name="Rosen B."/>
            <person name="Chan A."/>
            <person name="Zhou S."/>
            <person name="Gentzbittel L."/>
            <person name="Childs K.L."/>
            <person name="Yandell M."/>
            <person name="Gundlach H."/>
            <person name="Mayer K.F."/>
            <person name="Schwartz D.C."/>
            <person name="Town C.D."/>
        </authorList>
    </citation>
    <scope>GENOME REANNOTATION</scope>
    <source>
        <strain evidence="6">A17</strain>
        <strain evidence="8 9">cv. Jemalong A17</strain>
    </source>
</reference>
<dbReference type="InterPro" id="IPR027356">
    <property type="entry name" value="NPH3_dom"/>
</dbReference>
<proteinExistence type="inferred from homology"/>
<feature type="coiled-coil region" evidence="4">
    <location>
        <begin position="492"/>
        <end position="519"/>
    </location>
</feature>
<evidence type="ECO:0000256" key="2">
    <source>
        <dbReference type="ARBA" id="ARBA00022786"/>
    </source>
</evidence>
<dbReference type="Proteomes" id="UP000002051">
    <property type="component" value="Unassembled WGS sequence"/>
</dbReference>
<dbReference type="HOGENOM" id="CLU_005994_8_0_1"/>
<gene>
    <name evidence="8" type="primary">25482728</name>
    <name evidence="6" type="ordered locus">MTR_1g035720</name>
    <name evidence="7" type="ORF">MtrunA17_Chr1g0163311</name>
</gene>
<keyword evidence="9" id="KW-1185">Reference proteome</keyword>
<organism evidence="6 9">
    <name type="scientific">Medicago truncatula</name>
    <name type="common">Barrel medic</name>
    <name type="synonym">Medicago tribuloides</name>
    <dbReference type="NCBI Taxonomy" id="3880"/>
    <lineage>
        <taxon>Eukaryota</taxon>
        <taxon>Viridiplantae</taxon>
        <taxon>Streptophyta</taxon>
        <taxon>Embryophyta</taxon>
        <taxon>Tracheophyta</taxon>
        <taxon>Spermatophyta</taxon>
        <taxon>Magnoliopsida</taxon>
        <taxon>eudicotyledons</taxon>
        <taxon>Gunneridae</taxon>
        <taxon>Pentapetalae</taxon>
        <taxon>rosids</taxon>
        <taxon>fabids</taxon>
        <taxon>Fabales</taxon>
        <taxon>Fabaceae</taxon>
        <taxon>Papilionoideae</taxon>
        <taxon>50 kb inversion clade</taxon>
        <taxon>NPAAA clade</taxon>
        <taxon>Hologalegina</taxon>
        <taxon>IRL clade</taxon>
        <taxon>Trifolieae</taxon>
        <taxon>Medicago</taxon>
    </lineage>
</organism>
<evidence type="ECO:0000313" key="9">
    <source>
        <dbReference type="Proteomes" id="UP000002051"/>
    </source>
</evidence>
<evidence type="ECO:0000256" key="1">
    <source>
        <dbReference type="ARBA" id="ARBA00004906"/>
    </source>
</evidence>
<evidence type="ECO:0000313" key="8">
    <source>
        <dbReference type="EnsemblPlants" id="KEH40816"/>
    </source>
</evidence>
<dbReference type="STRING" id="3880.A0A072VGU9"/>
<dbReference type="Pfam" id="PF03000">
    <property type="entry name" value="NPH3"/>
    <property type="match status" value="1"/>
</dbReference>
<evidence type="ECO:0000256" key="3">
    <source>
        <dbReference type="PROSITE-ProRule" id="PRU00982"/>
    </source>
</evidence>
<dbReference type="PROSITE" id="PS51649">
    <property type="entry name" value="NPH3"/>
    <property type="match status" value="1"/>
</dbReference>